<evidence type="ECO:0000313" key="4">
    <source>
        <dbReference type="Proteomes" id="UP001415169"/>
    </source>
</evidence>
<reference evidence="3" key="1">
    <citation type="journal article" date="2014" name="Int. J. Syst. Evol. Microbiol.">
        <title>Complete genome of a new Firmicutes species belonging to the dominant human colonic microbiota ('Ruminococcus bicirculans') reveals two chromosomes and a selective capacity to utilize plant glucans.</title>
        <authorList>
            <consortium name="NISC Comparative Sequencing Program"/>
            <person name="Wegmann U."/>
            <person name="Louis P."/>
            <person name="Goesmann A."/>
            <person name="Henrissat B."/>
            <person name="Duncan S.H."/>
            <person name="Flint H.J."/>
        </authorList>
    </citation>
    <scope>NUCLEOTIDE SEQUENCE</scope>
    <source>
        <strain evidence="3">JCM 17590</strain>
    </source>
</reference>
<dbReference type="EMBL" id="BAABBV010000001">
    <property type="protein sequence ID" value="GAA4163493.1"/>
    <property type="molecule type" value="Genomic_DNA"/>
</dbReference>
<dbReference type="NCBIfam" id="TIGR00026">
    <property type="entry name" value="hi_GC_TIGR00026"/>
    <property type="match status" value="1"/>
</dbReference>
<evidence type="ECO:0000256" key="1">
    <source>
        <dbReference type="ARBA" id="ARBA00008710"/>
    </source>
</evidence>
<evidence type="ECO:0000313" key="3">
    <source>
        <dbReference type="EMBL" id="GAA4163493.1"/>
    </source>
</evidence>
<name>A0ABP7ZLU1_9MICO</name>
<evidence type="ECO:0000256" key="2">
    <source>
        <dbReference type="ARBA" id="ARBA00049106"/>
    </source>
</evidence>
<keyword evidence="4" id="KW-1185">Reference proteome</keyword>
<dbReference type="Gene3D" id="2.30.110.10">
    <property type="entry name" value="Electron Transport, Fmn-binding Protein, Chain A"/>
    <property type="match status" value="1"/>
</dbReference>
<organism evidence="3 4">
    <name type="scientific">Gryllotalpicola daejeonensis</name>
    <dbReference type="NCBI Taxonomy" id="993087"/>
    <lineage>
        <taxon>Bacteria</taxon>
        <taxon>Bacillati</taxon>
        <taxon>Actinomycetota</taxon>
        <taxon>Actinomycetes</taxon>
        <taxon>Micrococcales</taxon>
        <taxon>Microbacteriaceae</taxon>
        <taxon>Gryllotalpicola</taxon>
    </lineage>
</organism>
<gene>
    <name evidence="3" type="ORF">GCM10022286_24040</name>
</gene>
<dbReference type="PANTHER" id="PTHR39428:SF1">
    <property type="entry name" value="F420H(2)-DEPENDENT QUINONE REDUCTASE RV1261C"/>
    <property type="match status" value="1"/>
</dbReference>
<dbReference type="InterPro" id="IPR012349">
    <property type="entry name" value="Split_barrel_FMN-bd"/>
</dbReference>
<comment type="catalytic activity">
    <reaction evidence="2">
        <text>oxidized coenzyme F420-(gamma-L-Glu)(n) + a quinol + H(+) = reduced coenzyme F420-(gamma-L-Glu)(n) + a quinone</text>
        <dbReference type="Rhea" id="RHEA:39663"/>
        <dbReference type="Rhea" id="RHEA-COMP:12939"/>
        <dbReference type="Rhea" id="RHEA-COMP:14378"/>
        <dbReference type="ChEBI" id="CHEBI:15378"/>
        <dbReference type="ChEBI" id="CHEBI:24646"/>
        <dbReference type="ChEBI" id="CHEBI:132124"/>
        <dbReference type="ChEBI" id="CHEBI:133980"/>
        <dbReference type="ChEBI" id="CHEBI:139511"/>
    </reaction>
</comment>
<protein>
    <recommendedName>
        <fullName evidence="5">Nitroreductase family deazaflavin-dependent oxidoreductase</fullName>
    </recommendedName>
</protein>
<dbReference type="InterPro" id="IPR004378">
    <property type="entry name" value="F420H2_quin_Rdtase"/>
</dbReference>
<sequence>MPANPVVRFANRLVLSRARRSGSLDTSGMGALTTVGAKTGATRSTPVAIFSTASGGWFVVGAAGGGPKNPSWAHNLMAHPDQVSIERGGVKREVTAVRLRGEDRAAALREVYATAPRFQGYQKRTTREIPVFRLTPR</sequence>
<comment type="caution">
    <text evidence="3">The sequence shown here is derived from an EMBL/GenBank/DDBJ whole genome shotgun (WGS) entry which is preliminary data.</text>
</comment>
<proteinExistence type="inferred from homology"/>
<evidence type="ECO:0008006" key="5">
    <source>
        <dbReference type="Google" id="ProtNLM"/>
    </source>
</evidence>
<comment type="similarity">
    <text evidence="1">Belongs to the F420H(2)-dependent quinone reductase family.</text>
</comment>
<reference evidence="3" key="2">
    <citation type="submission" date="2023-12" db="EMBL/GenBank/DDBJ databases">
        <authorList>
            <person name="Sun Q."/>
            <person name="Inoue M."/>
        </authorList>
    </citation>
    <scope>NUCLEOTIDE SEQUENCE</scope>
    <source>
        <strain evidence="3">JCM 17590</strain>
    </source>
</reference>
<accession>A0ABP7ZLU1</accession>
<dbReference type="RefSeq" id="WP_344792030.1">
    <property type="nucleotide sequence ID" value="NZ_BAABBV010000001.1"/>
</dbReference>
<dbReference type="Pfam" id="PF04075">
    <property type="entry name" value="F420H2_quin_red"/>
    <property type="match status" value="1"/>
</dbReference>
<dbReference type="PANTHER" id="PTHR39428">
    <property type="entry name" value="F420H(2)-DEPENDENT QUINONE REDUCTASE RV1261C"/>
    <property type="match status" value="1"/>
</dbReference>
<dbReference type="Proteomes" id="UP001415169">
    <property type="component" value="Unassembled WGS sequence"/>
</dbReference>